<dbReference type="NCBIfam" id="TIGR04183">
    <property type="entry name" value="Por_Secre_tail"/>
    <property type="match status" value="1"/>
</dbReference>
<feature type="chain" id="PRO_5032609944" evidence="2">
    <location>
        <begin position="20"/>
        <end position="942"/>
    </location>
</feature>
<keyword evidence="2" id="KW-0732">Signal</keyword>
<dbReference type="Proteomes" id="UP000559010">
    <property type="component" value="Unassembled WGS sequence"/>
</dbReference>
<evidence type="ECO:0000313" key="4">
    <source>
        <dbReference type="EMBL" id="NMM50426.1"/>
    </source>
</evidence>
<dbReference type="InterPro" id="IPR026444">
    <property type="entry name" value="Secre_tail"/>
</dbReference>
<evidence type="ECO:0000259" key="3">
    <source>
        <dbReference type="SMART" id="SM00642"/>
    </source>
</evidence>
<dbReference type="EMBL" id="JABBNU010000013">
    <property type="protein sequence ID" value="NMM50426.1"/>
    <property type="molecule type" value="Genomic_DNA"/>
</dbReference>
<dbReference type="SMART" id="SM00642">
    <property type="entry name" value="Aamy"/>
    <property type="match status" value="1"/>
</dbReference>
<dbReference type="Gene3D" id="2.60.40.10">
    <property type="entry name" value="Immunoglobulins"/>
    <property type="match status" value="1"/>
</dbReference>
<keyword evidence="1" id="KW-0119">Carbohydrate metabolism</keyword>
<sequence length="942" mass="105764">MKNLYSLLLILLIPFSSFSQDKTDIQPTISPASFSLNTEITITYDVTGTNLASLSSAYLWMWLPDHESVSFSFNVNPANSNTTATDPAKFTKNVDGNTTTFSLTLTPADYMSSVPEGKVKLGMLLKGNDWANGQSVDNVVETGYSLSIINPNSAFVIVSQGEAVTFSGSVNESSTIQFLVDGSVSNTTSSSGDFSFNYTFNDTNVNTVSVTANNGQETLTKTWDVIFANTQPDPRPAGIVPGINYHDGDDTKVTLCLFAPGKENVFVYGEWSNWEISGSTIMNKDGDYFWYEVTGLTPGQEYAFQYLVDGAIYIADPFADKILDTDDQYIPAQTYPDLKSIPANVIHSEWYFNRFSVLQTAQQEYIWLNDGYQKPDKEDLIVYEVLIRDFFEGDENKNYQNLIDTLSYFKSMGVNAIELMPIMEFAGNNSWGYNPTFFFAPDKFYGTKNKLKEFIDTAHGMGIAVILDMVLNHADVPNPYVSMWFDFESLTVKPDNPYFNVSATHPFSVFYDFNHESDLTKDFIDSVNTYWVQEYHFDGYRFDLSKGFTQKQNSDVGAWSSYDDSRVAILKRMADVIWAQDPSTYIILEHFAANNEEIELSNYGMMLWGNSHGPFKEMILGFHDNNKSDISGSVAQFRGWSNNHLVSYMESHDEERQMVEAAEFGNSSGSYNIKNEAIALERIKAASPYIFLPPGPKMFWQFGELGYDVSIEFDGRTSPKPVLWNYYDEQNRKEVYNTFSRVIQLKNIINAENFESSNFSALWSSDAIKSFKYTSNTLNVVVFGNFGVTNGTAVVTLPSTGEWYSVLTDETINFDNANLRINLKPGEFFVLTDNTELPIESTGPTGAPSILNTILSVEDDLNKQSLFIYPNPTNGVINVSGIDKTDVKSINITNNLGQILKIIDISNDNVPPTIDMSEFTPGVYLVQFVGKEMTKTQRIIKN</sequence>
<dbReference type="PANTHER" id="PTHR43651">
    <property type="entry name" value="1,4-ALPHA-GLUCAN-BRANCHING ENZYME"/>
    <property type="match status" value="1"/>
</dbReference>
<reference evidence="4 5" key="1">
    <citation type="submission" date="2020-04" db="EMBL/GenBank/DDBJ databases">
        <title>Flammeovirgaceae bacterium KN852 isolated from deep sea.</title>
        <authorList>
            <person name="Zhang D.-C."/>
        </authorList>
    </citation>
    <scope>NUCLEOTIDE SEQUENCE [LARGE SCALE GENOMIC DNA]</scope>
    <source>
        <strain evidence="4 5">KN852</strain>
    </source>
</reference>
<dbReference type="GO" id="GO:0005975">
    <property type="term" value="P:carbohydrate metabolic process"/>
    <property type="evidence" value="ECO:0007669"/>
    <property type="project" value="InterPro"/>
</dbReference>
<feature type="signal peptide" evidence="2">
    <location>
        <begin position="1"/>
        <end position="19"/>
    </location>
</feature>
<dbReference type="InterPro" id="IPR013783">
    <property type="entry name" value="Ig-like_fold"/>
</dbReference>
<organism evidence="4 5">
    <name type="scientific">Marinigracilibium pacificum</name>
    <dbReference type="NCBI Taxonomy" id="2729599"/>
    <lineage>
        <taxon>Bacteria</taxon>
        <taxon>Pseudomonadati</taxon>
        <taxon>Bacteroidota</taxon>
        <taxon>Cytophagia</taxon>
        <taxon>Cytophagales</taxon>
        <taxon>Flammeovirgaceae</taxon>
        <taxon>Marinigracilibium</taxon>
    </lineage>
</organism>
<feature type="domain" description="Glycosyl hydrolase family 13 catalytic" evidence="3">
    <location>
        <begin position="384"/>
        <end position="746"/>
    </location>
</feature>
<dbReference type="InterPro" id="IPR014756">
    <property type="entry name" value="Ig_E-set"/>
</dbReference>
<dbReference type="SUPFAM" id="SSF81296">
    <property type="entry name" value="E set domains"/>
    <property type="match status" value="1"/>
</dbReference>
<dbReference type="Gene3D" id="3.20.20.80">
    <property type="entry name" value="Glycosidases"/>
    <property type="match status" value="1"/>
</dbReference>
<evidence type="ECO:0000256" key="1">
    <source>
        <dbReference type="ARBA" id="ARBA00023277"/>
    </source>
</evidence>
<evidence type="ECO:0000313" key="5">
    <source>
        <dbReference type="Proteomes" id="UP000559010"/>
    </source>
</evidence>
<dbReference type="InterPro" id="IPR006047">
    <property type="entry name" value="GH13_cat_dom"/>
</dbReference>
<dbReference type="Pfam" id="PF00128">
    <property type="entry name" value="Alpha-amylase"/>
    <property type="match status" value="1"/>
</dbReference>
<dbReference type="AlphaFoldDB" id="A0A848J3Y1"/>
<dbReference type="CDD" id="cd11350">
    <property type="entry name" value="AmyAc_4"/>
    <property type="match status" value="1"/>
</dbReference>
<keyword evidence="5" id="KW-1185">Reference proteome</keyword>
<proteinExistence type="predicted"/>
<protein>
    <submittedName>
        <fullName evidence="4">T9SS type A sorting domain-containing protein</fullName>
    </submittedName>
</protein>
<dbReference type="SUPFAM" id="SSF51445">
    <property type="entry name" value="(Trans)glycosidases"/>
    <property type="match status" value="1"/>
</dbReference>
<dbReference type="Pfam" id="PF18962">
    <property type="entry name" value="Por_Secre_tail"/>
    <property type="match status" value="1"/>
</dbReference>
<evidence type="ECO:0000256" key="2">
    <source>
        <dbReference type="SAM" id="SignalP"/>
    </source>
</evidence>
<dbReference type="InterPro" id="IPR017853">
    <property type="entry name" value="GH"/>
</dbReference>
<accession>A0A848J3Y1</accession>
<dbReference type="RefSeq" id="WP_169684794.1">
    <property type="nucleotide sequence ID" value="NZ_JABBNU010000013.1"/>
</dbReference>
<name>A0A848J3Y1_9BACT</name>
<comment type="caution">
    <text evidence="4">The sequence shown here is derived from an EMBL/GenBank/DDBJ whole genome shotgun (WGS) entry which is preliminary data.</text>
</comment>
<gene>
    <name evidence="4" type="ORF">HH304_18595</name>
</gene>